<dbReference type="Gene3D" id="3.40.50.2000">
    <property type="entry name" value="Glycogen Phosphorylase B"/>
    <property type="match status" value="2"/>
</dbReference>
<name>E6LFH1_ENTI1</name>
<dbReference type="PANTHER" id="PTHR45947">
    <property type="entry name" value="SULFOQUINOVOSYL TRANSFERASE SQD2"/>
    <property type="match status" value="1"/>
</dbReference>
<comment type="caution">
    <text evidence="2">The sequence shown here is derived from an EMBL/GenBank/DDBJ whole genome shotgun (WGS) entry which is preliminary data.</text>
</comment>
<evidence type="ECO:0000259" key="1">
    <source>
        <dbReference type="Pfam" id="PF00534"/>
    </source>
</evidence>
<feature type="domain" description="Glycosyl transferase family 1" evidence="1">
    <location>
        <begin position="208"/>
        <end position="360"/>
    </location>
</feature>
<dbReference type="InterPro" id="IPR001296">
    <property type="entry name" value="Glyco_trans_1"/>
</dbReference>
<keyword evidence="2" id="KW-0808">Transferase</keyword>
<protein>
    <submittedName>
        <fullName evidence="2">Glycosyltransferase, group 1 family protein</fullName>
        <ecNumber evidence="2">2.4.-.-</ecNumber>
    </submittedName>
</protein>
<dbReference type="SUPFAM" id="SSF53756">
    <property type="entry name" value="UDP-Glycosyltransferase/glycogen phosphorylase"/>
    <property type="match status" value="1"/>
</dbReference>
<dbReference type="AlphaFoldDB" id="E6LFH1"/>
<dbReference type="EMBL" id="AEPV01000039">
    <property type="protein sequence ID" value="EFU74070.1"/>
    <property type="molecule type" value="Genomic_DNA"/>
</dbReference>
<organism evidence="2 3">
    <name type="scientific">Enterococcus italicus (strain DSM 15952 / CCUG 50447 / LMG 22039 / TP 1.5)</name>
    <dbReference type="NCBI Taxonomy" id="888064"/>
    <lineage>
        <taxon>Bacteria</taxon>
        <taxon>Bacillati</taxon>
        <taxon>Bacillota</taxon>
        <taxon>Bacilli</taxon>
        <taxon>Lactobacillales</taxon>
        <taxon>Enterococcaceae</taxon>
        <taxon>Enterococcus</taxon>
    </lineage>
</organism>
<dbReference type="eggNOG" id="COG0438">
    <property type="taxonomic scope" value="Bacteria"/>
</dbReference>
<dbReference type="GO" id="GO:0016757">
    <property type="term" value="F:glycosyltransferase activity"/>
    <property type="evidence" value="ECO:0007669"/>
    <property type="project" value="UniProtKB-KW"/>
</dbReference>
<gene>
    <name evidence="2" type="ORF">HMPREF9088_1111</name>
</gene>
<dbReference type="PANTHER" id="PTHR45947:SF3">
    <property type="entry name" value="SULFOQUINOVOSYL TRANSFERASE SQD2"/>
    <property type="match status" value="1"/>
</dbReference>
<evidence type="ECO:0000313" key="3">
    <source>
        <dbReference type="Proteomes" id="UP000010296"/>
    </source>
</evidence>
<dbReference type="Pfam" id="PF00534">
    <property type="entry name" value="Glycos_transf_1"/>
    <property type="match status" value="1"/>
</dbReference>
<dbReference type="Proteomes" id="UP000010296">
    <property type="component" value="Unassembled WGS sequence"/>
</dbReference>
<evidence type="ECO:0000313" key="2">
    <source>
        <dbReference type="EMBL" id="EFU74070.1"/>
    </source>
</evidence>
<accession>E6LFH1</accession>
<dbReference type="CDD" id="cd03801">
    <property type="entry name" value="GT4_PimA-like"/>
    <property type="match status" value="1"/>
</dbReference>
<dbReference type="EC" id="2.4.-.-" evidence="2"/>
<dbReference type="HOGENOM" id="CLU_033424_0_0_9"/>
<reference evidence="2 3" key="1">
    <citation type="submission" date="2010-12" db="EMBL/GenBank/DDBJ databases">
        <authorList>
            <person name="Muzny D."/>
            <person name="Qin X."/>
            <person name="Deng J."/>
            <person name="Jiang H."/>
            <person name="Liu Y."/>
            <person name="Qu J."/>
            <person name="Song X.-Z."/>
            <person name="Zhang L."/>
            <person name="Thornton R."/>
            <person name="Coyle M."/>
            <person name="Francisco L."/>
            <person name="Jackson L."/>
            <person name="Javaid M."/>
            <person name="Korchina V."/>
            <person name="Kovar C."/>
            <person name="Mata R."/>
            <person name="Mathew T."/>
            <person name="Ngo R."/>
            <person name="Nguyen L."/>
            <person name="Nguyen N."/>
            <person name="Okwuonu G."/>
            <person name="Ongeri F."/>
            <person name="Pham C."/>
            <person name="Simmons D."/>
            <person name="Wilczek-Boney K."/>
            <person name="Hale W."/>
            <person name="Jakkamsetti A."/>
            <person name="Pham P."/>
            <person name="Ruth R."/>
            <person name="San Lucas F."/>
            <person name="Warren J."/>
            <person name="Zhang J."/>
            <person name="Zhao Z."/>
            <person name="Zhou C."/>
            <person name="Zhu D."/>
            <person name="Lee S."/>
            <person name="Bess C."/>
            <person name="Blankenburg K."/>
            <person name="Forbes L."/>
            <person name="Fu Q."/>
            <person name="Gubbala S."/>
            <person name="Hirani K."/>
            <person name="Jayaseelan J.C."/>
            <person name="Lara F."/>
            <person name="Munidasa M."/>
            <person name="Palculict T."/>
            <person name="Patil S."/>
            <person name="Pu L.-L."/>
            <person name="Saada N."/>
            <person name="Tang L."/>
            <person name="Weissenberger G."/>
            <person name="Zhu Y."/>
            <person name="Hemphill L."/>
            <person name="Shang Y."/>
            <person name="Youmans B."/>
            <person name="Ayvaz T."/>
            <person name="Ross M."/>
            <person name="Santibanez J."/>
            <person name="Aqrawi P."/>
            <person name="Gross S."/>
            <person name="Joshi V."/>
            <person name="Fowler G."/>
            <person name="Nazareth L."/>
            <person name="Reid J."/>
            <person name="Worley K."/>
            <person name="Petrosino J."/>
            <person name="Highlander S."/>
            <person name="Gibbs R."/>
        </authorList>
    </citation>
    <scope>NUCLEOTIDE SEQUENCE [LARGE SCALE GENOMIC DNA]</scope>
    <source>
        <strain evidence="3">DSM 15952 / CCUG 50447 / LMG 22039 / TP 1.5</strain>
    </source>
</reference>
<proteinExistence type="predicted"/>
<dbReference type="InterPro" id="IPR050194">
    <property type="entry name" value="Glycosyltransferase_grp1"/>
</dbReference>
<keyword evidence="2" id="KW-0328">Glycosyltransferase</keyword>
<dbReference type="STRING" id="888064.HMPREF9088_1111"/>
<keyword evidence="3" id="KW-1185">Reference proteome</keyword>
<sequence>MCWYVRLLIKNGVEINLKNILFISPTGTLDNGAEISISNLMMELKREGYKILNIAPGNKEANRQYYDFFLNKEIETKFVSPIKWWWEDAPGTLFGTDEERANSYRETILEITKIINEFEIDLVISNTVNVYLGCLAAACESIPHFWLIHEFPKNEFAYYKNKIDFVQNFSNEIFAVAGELSSELQQMMNKKIKSFVPYTKVEKTEIAKGNYSRIVSVGRINERKNQLELIKASLNFLDKGKELVLIGDWDDEYKAECDAYIKSNKIKNVIFTGYRENPWKEVTSRDICVFPSKNETFGLVYVEAILNGIPTIISNNLGHMSAYKIFKAGEFYNSGDIVQLKNKIQQTLTNQEELSRKLIAKKDDLHALYQPKTCYEDIIKTINTNNEYSANSIRHVKNLLMYNTKRSKLASLEYRIRLFLSKANYRIKYMIRGVK</sequence>